<dbReference type="SMART" id="SM01169">
    <property type="entry name" value="DUF1943"/>
    <property type="match status" value="1"/>
</dbReference>
<evidence type="ECO:0000256" key="5">
    <source>
        <dbReference type="ARBA" id="ARBA00023121"/>
    </source>
</evidence>
<dbReference type="Pfam" id="PF00094">
    <property type="entry name" value="VWD"/>
    <property type="match status" value="1"/>
</dbReference>
<reference evidence="12" key="1">
    <citation type="journal article" date="2004" name="Biol. Reprod.">
        <title>Vitellogenesis in the sand shrimp, metapenaeus ensis: the contribution from the hepatopancreas-specific vitellogenin gene (MeVg2).</title>
        <authorList>
            <person name="Kung S.Y."/>
            <person name="Chan S.M."/>
            <person name="Hui J.H."/>
            <person name="Tsang W.S."/>
            <person name="Mak A."/>
            <person name="He J.G."/>
        </authorList>
    </citation>
    <scope>NUCLEOTIDE SEQUENCE</scope>
</reference>
<keyword evidence="2 9" id="KW-0732">Signal</keyword>
<dbReference type="InterPro" id="IPR001846">
    <property type="entry name" value="VWF_type-D"/>
</dbReference>
<dbReference type="PROSITE" id="PS51211">
    <property type="entry name" value="VITELLOGENIN"/>
    <property type="match status" value="1"/>
</dbReference>
<dbReference type="SUPFAM" id="SSF56968">
    <property type="entry name" value="Lipovitellin-phosvitin complex, beta-sheet shell regions"/>
    <property type="match status" value="2"/>
</dbReference>
<dbReference type="SMART" id="SM00638">
    <property type="entry name" value="LPD_N"/>
    <property type="match status" value="1"/>
</dbReference>
<dbReference type="InterPro" id="IPR015255">
    <property type="entry name" value="Vitellinogen_open_b-sht"/>
</dbReference>
<evidence type="ECO:0000256" key="8">
    <source>
        <dbReference type="PROSITE-ProRule" id="PRU00557"/>
    </source>
</evidence>
<feature type="signal peptide" evidence="9">
    <location>
        <begin position="1"/>
        <end position="18"/>
    </location>
</feature>
<dbReference type="GO" id="GO:0008289">
    <property type="term" value="F:lipid binding"/>
    <property type="evidence" value="ECO:0007669"/>
    <property type="project" value="UniProtKB-KW"/>
</dbReference>
<keyword evidence="5" id="KW-0446">Lipid-binding</keyword>
<evidence type="ECO:0000256" key="4">
    <source>
        <dbReference type="ARBA" id="ARBA00023055"/>
    </source>
</evidence>
<dbReference type="SMART" id="SM00216">
    <property type="entry name" value="VWD"/>
    <property type="match status" value="1"/>
</dbReference>
<dbReference type="GO" id="GO:0005319">
    <property type="term" value="F:lipid transporter activity"/>
    <property type="evidence" value="ECO:0007669"/>
    <property type="project" value="InterPro"/>
</dbReference>
<dbReference type="PANTHER" id="PTHR23345">
    <property type="entry name" value="VITELLOGENIN-RELATED"/>
    <property type="match status" value="1"/>
</dbReference>
<dbReference type="Gene3D" id="2.30.230.10">
    <property type="entry name" value="Lipovitellin, beta-sheet shell regions, chain A"/>
    <property type="match status" value="1"/>
</dbReference>
<dbReference type="SUPFAM" id="SSF48431">
    <property type="entry name" value="Lipovitellin-phosvitin complex, superhelical domain"/>
    <property type="match status" value="1"/>
</dbReference>
<proteinExistence type="evidence at transcript level"/>
<dbReference type="InterPro" id="IPR015819">
    <property type="entry name" value="Lipid_transp_b-sht_shell"/>
</dbReference>
<accession>Q6QQB2</accession>
<evidence type="ECO:0000259" key="11">
    <source>
        <dbReference type="PROSITE" id="PS51233"/>
    </source>
</evidence>
<evidence type="ECO:0000256" key="9">
    <source>
        <dbReference type="SAM" id="SignalP"/>
    </source>
</evidence>
<dbReference type="Gene3D" id="2.20.80.10">
    <property type="entry name" value="Lipovitellin-phosvitin complex, chain A, domain 4"/>
    <property type="match status" value="1"/>
</dbReference>
<keyword evidence="3" id="KW-0758">Storage protein</keyword>
<dbReference type="InterPro" id="IPR015816">
    <property type="entry name" value="Vitellinogen_b-sht_N"/>
</dbReference>
<name>Q6QQB2_METEN</name>
<dbReference type="Pfam" id="PF01347">
    <property type="entry name" value="Vitellogenin_N"/>
    <property type="match status" value="1"/>
</dbReference>
<keyword evidence="6" id="KW-1015">Disulfide bond</keyword>
<dbReference type="GO" id="GO:0045735">
    <property type="term" value="F:nutrient reservoir activity"/>
    <property type="evidence" value="ECO:0007669"/>
    <property type="project" value="UniProtKB-KW"/>
</dbReference>
<evidence type="ECO:0000256" key="2">
    <source>
        <dbReference type="ARBA" id="ARBA00022729"/>
    </source>
</evidence>
<dbReference type="InterPro" id="IPR015817">
    <property type="entry name" value="Vitellinogen_open_b-sht_sub1"/>
</dbReference>
<feature type="domain" description="VWFD" evidence="11">
    <location>
        <begin position="2327"/>
        <end position="2490"/>
    </location>
</feature>
<dbReference type="InterPro" id="IPR050733">
    <property type="entry name" value="Vitellogenin/Apolipophorin"/>
</dbReference>
<evidence type="ECO:0000256" key="1">
    <source>
        <dbReference type="ARBA" id="ARBA00022448"/>
    </source>
</evidence>
<dbReference type="PROSITE" id="PS51233">
    <property type="entry name" value="VWFD"/>
    <property type="match status" value="1"/>
</dbReference>
<keyword evidence="4" id="KW-0445">Lipid transport</keyword>
<dbReference type="FunFam" id="2.20.50.20:FF:000007">
    <property type="entry name" value="von Willebrand factor type D domaincontaining protein"/>
    <property type="match status" value="1"/>
</dbReference>
<protein>
    <submittedName>
        <fullName evidence="12">Vitellogenin</fullName>
    </submittedName>
</protein>
<dbReference type="Gene3D" id="1.25.10.20">
    <property type="entry name" value="Vitellinogen, superhelical"/>
    <property type="match status" value="1"/>
</dbReference>
<organism evidence="12">
    <name type="scientific">Metapenaeus ensis</name>
    <name type="common">Greasyback shrimp</name>
    <name type="synonym">Penaeus ensis</name>
    <dbReference type="NCBI Taxonomy" id="32278"/>
    <lineage>
        <taxon>Eukaryota</taxon>
        <taxon>Metazoa</taxon>
        <taxon>Ecdysozoa</taxon>
        <taxon>Arthropoda</taxon>
        <taxon>Crustacea</taxon>
        <taxon>Multicrustacea</taxon>
        <taxon>Malacostraca</taxon>
        <taxon>Eumalacostraca</taxon>
        <taxon>Eucarida</taxon>
        <taxon>Decapoda</taxon>
        <taxon>Dendrobranchiata</taxon>
        <taxon>Penaeoidea</taxon>
        <taxon>Penaeidae</taxon>
        <taxon>Metapenaeus</taxon>
    </lineage>
</organism>
<feature type="chain" id="PRO_5004279014" evidence="9">
    <location>
        <begin position="19"/>
        <end position="2560"/>
    </location>
</feature>
<comment type="caution">
    <text evidence="8">Lacks conserved residue(s) required for the propagation of feature annotation.</text>
</comment>
<dbReference type="InterPro" id="IPR011030">
    <property type="entry name" value="Lipovitellin_superhlx_dom"/>
</dbReference>
<evidence type="ECO:0000259" key="10">
    <source>
        <dbReference type="PROSITE" id="PS51211"/>
    </source>
</evidence>
<dbReference type="Gene3D" id="2.20.50.20">
    <property type="entry name" value="Lipovitellin. Chain A, domain 3"/>
    <property type="match status" value="1"/>
</dbReference>
<feature type="domain" description="Vitellogenin" evidence="10">
    <location>
        <begin position="42"/>
        <end position="655"/>
    </location>
</feature>
<dbReference type="EMBL" id="AY530205">
    <property type="protein sequence ID" value="AAT01139.1"/>
    <property type="molecule type" value="mRNA"/>
</dbReference>
<dbReference type="Pfam" id="PF09172">
    <property type="entry name" value="Vit_open_b-sht"/>
    <property type="match status" value="1"/>
</dbReference>
<evidence type="ECO:0000313" key="12">
    <source>
        <dbReference type="EMBL" id="AAT01139.1"/>
    </source>
</evidence>
<keyword evidence="7" id="KW-0325">Glycoprotein</keyword>
<evidence type="ECO:0000256" key="7">
    <source>
        <dbReference type="ARBA" id="ARBA00023180"/>
    </source>
</evidence>
<dbReference type="PANTHER" id="PTHR23345:SF15">
    <property type="entry name" value="VITELLOGENIN 1-RELATED"/>
    <property type="match status" value="1"/>
</dbReference>
<dbReference type="InterPro" id="IPR001747">
    <property type="entry name" value="Vitellogenin_N"/>
</dbReference>
<sequence length="2560" mass="284937">MNSSSLVLVLALVAGGLAAPWGAEVPRCSTECPVTGSPKLAYEPGKTYTYAYSGKSEVQLKGVQDGVTDLEWNKHVELTWITPCDVGISVKNTEVDGVTGPDMKKYLERYPLVVAVVDGRVEHVCAHPDDAPWSVNMKKGIASIIQNSLPSLSPLSSGLTLTETDVVGKCPTKYEVEPEGEKLIVTKEKNHRHCHERFPTPFEVPAPWMKAPLPLEVSRSERKQVIENGIYTEITCEDKNIVRPAFGLYKYVEANQESTLRFVSESSDTSAISGITRGELEIESLLFNHETTKEPELAPEIDELMKEICDKTENTVEADAAALVDKALHMLRRVPAEVVEEVAEKVRRGRYCGDSERLESIFLDAVAFLHESGAVKVMVEEIENERATGGRLALYTAALYFTPRPNIEAVEALTPLFESARPKPTVMLAAASMINRYCHVTPHCHEKAPVKRIVHILAEKVERQCSSSAGEEAKEEVIAVLKALGNMGVVTPVVARAAVSCIEDKEVESHIRVAAAHVFRQANCLREPTERLAEIAINEEMGTEERIAAYLGAIRCAEEEDLEKIIPKIIVEENTQVIRGFVLSHLLNIQESASPDRERLRYLLSNFVIPRDFDGDIRKHSRNVEMSYFAPSLGLGAGIESNIIYTPESFLPRAIDFNLRTIIENIPINLGEAGIRFEGLDAIVKELAGPEGYLRKTPLGRILKDLTSVAKEKGAHIAEHLEESFRGRRSISQSAIRGFLNKLYERGTKEKSRADVFARIFGHEVTYASIAENLKEVDTDRIIYSIFSIFDDVLPVIERLDVNTARTGQIMLEHSLPTIQGTPLKLKLHGTAIVGIKLAGDLNIIEFITSPASAEKSIKLIPSISANVHGFVGFDCDIAKAGIELEGTIASANGATVHIRKNGANNFEAELELPEKMEAINMKAETYLVKAIEKKVTKILPPSVTDVRIKRDSCIEALEPVLGLKMCYEMNIPDVFRCKALPLGEPRVAKSFVEKADPSMRGYLMLLPSRGGQVTRSSRLTLDTHGASSPRQAEMTLSYAKEQESHIVSAKLDGTGVGAGIWVTLTNEAEYKAFETFVKYKAGRTNIAQGVKVDLSAKREGNENTYEVNVFSGHNRRFTDETHIVETKFIKRTNGPETHVEVVCNTKNELAEYLELKLDVASDFAWMSFAPVPIPVKLHKAEFQTGALGFKINSFIRKTTETNNEAMHNAAFKLEKDSDEVISLEAAMKVKGRTVRNMVIENEFSAKFGQESYVASYNVFLKPTKIGTTFEVVKPREGKKIVELEVMYEGSGDTHNSRVLIDAPEYMRAVKFEGKMMEEERGKYAIEVAFKNGERTLLQVDGPVTAIMTPRKHKIETDVKISLLDMEPHIISTTILTSERKQILAFEMKSRQESLFAFKWTLDAEEGPRPKVFSGAKKPVPALVEFQLDANVMQENVHVSFNTVFLPKSASPRRMKAFADIDAVFKKLNAEGAWDADRNPDKKLIVDATVIGSSADLGHASVHGNIIFAGEQYHTKLNLNAEDILESGFDIEVTMPSQRTIALEAKYKIENEGPETKIVTEGRYKNKEEEEHKFEAYVAAEKLEGTFGYGLETKINYEGPEGKEMKLETALKHEDTSEACEVLFKVNAEGLFLRKPLKVEFSMENEEGSFEGICKMERDHPVTIFDWDVKIEPEGEIKGIEAGLDLKALVNLLKVIRSVAVFQKEGRIERYEPSTYRYQYSKPTPTSYTMLLKTPSRTMEGEAHLSGPKSGIKFYPNKANSHSSYEVGYTMTHEGRRGRWESRINHPVLPRPIQVAVQYSGSERTVEGSLELDIFSASEDKITGTLRSTRVAENSVRTEIDIESRILNASPKVILTTAIASDTLALDVELKKAPSAAPVLKAFAKYDKTTPRNAVFAVNVEVKNAPVFELSGVMKPEAVPECGGVAFSAVAYTPALGKYDIRSKMCKPAFVEVAVGREGAVKEYIARIGLQYPDNAEISMSEGSTDSEEETPLAVARLTLVNPEVINVDLAYEREGIFRMKEEVMAQLVETMESVEAEAKDISEEVTEGRFDGIPATELGALVSEATRELKMMYRDLVEEGVAPMLREIPSFGRYGNGLKALVRFWAQMQNSVLEERERMLSVCQEIVADATEKVFTLMNEAIAIVETGEMPDSVRQFMDMVKENPVFKILRQKLDAVMEEYPEEYKTIKYVFFRVKETFERDIDLLFERAMEIPAVQRFINWIMENLTPGRLAAEEAEVLAETLLQDFHVFTVKSEGNQIKIEIPLQKPLYLVVQFIKETISPYANTRDVMWVIDSSLPYTLEDVIWAYYTFIPRHITELLPPYPRTAMVVGGTEILTFDGLVVRAPRSPCKVLLAAHGSHRLIMSHPEATARPELELKTPQATVEIKSDLQVFVNGQPMRRSEATIGQLRIENRAGHIEVACPLMKVIGEKAGEVVAVKASGWTFGRVAGLLGPNNGEIGDDRLKPTGEAASSPPELVAAWKEDRQCSLPEVAEARPTVARVMECEALLLTRSKCIPMVRAEPFIKMCHATRDACDAAKAYRTICAFKGVEEPTPFPC</sequence>
<evidence type="ECO:0000256" key="3">
    <source>
        <dbReference type="ARBA" id="ARBA00022761"/>
    </source>
</evidence>
<keyword evidence="1" id="KW-0813">Transport</keyword>
<evidence type="ECO:0000256" key="6">
    <source>
        <dbReference type="ARBA" id="ARBA00023157"/>
    </source>
</evidence>